<protein>
    <submittedName>
        <fullName evidence="1">Uncharacterized protein</fullName>
    </submittedName>
</protein>
<dbReference type="PANTHER" id="PTHR34061">
    <property type="entry name" value="PROTEIN, PUTATIVE-RELATED"/>
    <property type="match status" value="1"/>
</dbReference>
<keyword evidence="3" id="KW-1185">Reference proteome</keyword>
<dbReference type="EMBL" id="CAKMRJ010004065">
    <property type="protein sequence ID" value="CAH1434921.1"/>
    <property type="molecule type" value="Genomic_DNA"/>
</dbReference>
<gene>
    <name evidence="1" type="ORF">LVIROSA_LOCUS21400</name>
    <name evidence="2" type="ORF">LVIROSA_LOCUS29310</name>
</gene>
<dbReference type="EMBL" id="CAKMRJ010005412">
    <property type="protein sequence ID" value="CAH1443395.1"/>
    <property type="molecule type" value="Genomic_DNA"/>
</dbReference>
<dbReference type="AlphaFoldDB" id="A0AAU9N9V5"/>
<dbReference type="Proteomes" id="UP001157418">
    <property type="component" value="Unassembled WGS sequence"/>
</dbReference>
<organism evidence="1 3">
    <name type="scientific">Lactuca virosa</name>
    <dbReference type="NCBI Taxonomy" id="75947"/>
    <lineage>
        <taxon>Eukaryota</taxon>
        <taxon>Viridiplantae</taxon>
        <taxon>Streptophyta</taxon>
        <taxon>Embryophyta</taxon>
        <taxon>Tracheophyta</taxon>
        <taxon>Spermatophyta</taxon>
        <taxon>Magnoliopsida</taxon>
        <taxon>eudicotyledons</taxon>
        <taxon>Gunneridae</taxon>
        <taxon>Pentapetalae</taxon>
        <taxon>asterids</taxon>
        <taxon>campanulids</taxon>
        <taxon>Asterales</taxon>
        <taxon>Asteraceae</taxon>
        <taxon>Cichorioideae</taxon>
        <taxon>Cichorieae</taxon>
        <taxon>Lactucinae</taxon>
        <taxon>Lactuca</taxon>
    </lineage>
</organism>
<dbReference type="PANTHER" id="PTHR34061:SF2">
    <property type="entry name" value="PROTEIN, PUTATIVE-RELATED"/>
    <property type="match status" value="1"/>
</dbReference>
<name>A0AAU9N9V5_9ASTR</name>
<comment type="caution">
    <text evidence="1">The sequence shown here is derived from an EMBL/GenBank/DDBJ whole genome shotgun (WGS) entry which is preliminary data.</text>
</comment>
<proteinExistence type="predicted"/>
<sequence>MAATTTSSSNCSNFFHTGGNNVEASRGRGAPSHQGCAKVDGVALWLMNGVANAFFASLQRCSCIRIATVDDHEEDSNDLPLIFNDGNLRHHDGTGNTTTTWRKTNKPGKGRVTLLRNKYNKSTTTI</sequence>
<evidence type="ECO:0000313" key="3">
    <source>
        <dbReference type="Proteomes" id="UP001157418"/>
    </source>
</evidence>
<evidence type="ECO:0000313" key="1">
    <source>
        <dbReference type="EMBL" id="CAH1434921.1"/>
    </source>
</evidence>
<accession>A0AAU9N9V5</accession>
<evidence type="ECO:0000313" key="2">
    <source>
        <dbReference type="EMBL" id="CAH1443395.1"/>
    </source>
</evidence>
<reference evidence="1 3" key="1">
    <citation type="submission" date="2022-01" db="EMBL/GenBank/DDBJ databases">
        <authorList>
            <person name="Xiong W."/>
            <person name="Schranz E."/>
        </authorList>
    </citation>
    <scope>NUCLEOTIDE SEQUENCE [LARGE SCALE GENOMIC DNA]</scope>
</reference>